<dbReference type="HOGENOM" id="CLU_044474_0_0_11"/>
<sequence>MSAGVLVRRTPRGATALRGRVWRPTPYQVAGFLFWLVMSLAYWRVPLCCDAGQHAAVVERLKDDLLHPRHPTADLPGAGSPYYSPYAVAQGALARLTGFGGWEAVRLAGPLNLLVLLTGLNRFVRVLTPRPWAPVLALAAMTLLWGVERAWWSGYLGLMSMTGTLPYPSAFAIGLTFWAWAWTGARARDGRPVRFVGPSGLPGLAGYAGLGALYGLILLVHPITSVAAVLGGLALVAGWQRGRNPAVAARWALTGGTALLAGAAWPYFDVFALTGDTSVDAMHRRLYGDLAGQFGLALIGLPALWLRARRTAWRDPLVLMFALEAAVVAYGWFSGHYTYGRILGLTLVPPQFALAVELAAPRPWPVWRRVLAVVTAAGACAGFLTVQAGAVVPRSLDPVGFARPPSWPSYDWAARHIRRGDVVITDGYWAVHAIAGYGANLAAPTWPDAAVDERERLRRVADVRAYLDPSATRAERTALARRHRVRWLLLTRWREVPEEAVVVAWSRRTGEVLARLPG</sequence>
<keyword evidence="1" id="KW-1133">Transmembrane helix</keyword>
<feature type="transmembrane region" description="Helical" evidence="1">
    <location>
        <begin position="27"/>
        <end position="45"/>
    </location>
</feature>
<organism evidence="2 3">
    <name type="scientific">Streptomyces glaucescens</name>
    <dbReference type="NCBI Taxonomy" id="1907"/>
    <lineage>
        <taxon>Bacteria</taxon>
        <taxon>Bacillati</taxon>
        <taxon>Actinomycetota</taxon>
        <taxon>Actinomycetes</taxon>
        <taxon>Kitasatosporales</taxon>
        <taxon>Streptomycetaceae</taxon>
        <taxon>Streptomyces</taxon>
    </lineage>
</organism>
<keyword evidence="1" id="KW-0472">Membrane</keyword>
<feature type="transmembrane region" description="Helical" evidence="1">
    <location>
        <begin position="288"/>
        <end position="305"/>
    </location>
</feature>
<evidence type="ECO:0008006" key="4">
    <source>
        <dbReference type="Google" id="ProtNLM"/>
    </source>
</evidence>
<evidence type="ECO:0000256" key="1">
    <source>
        <dbReference type="SAM" id="Phobius"/>
    </source>
</evidence>
<keyword evidence="1" id="KW-0812">Transmembrane</keyword>
<gene>
    <name evidence="2" type="ORF">SGLAU_13560</name>
</gene>
<name>A0A089X4A6_STRGA</name>
<dbReference type="RefSeq" id="WP_043501341.1">
    <property type="nucleotide sequence ID" value="NZ_CP009438.1"/>
</dbReference>
<keyword evidence="3" id="KW-1185">Reference proteome</keyword>
<dbReference type="OrthoDB" id="4337748at2"/>
<feature type="transmembrane region" description="Helical" evidence="1">
    <location>
        <begin position="251"/>
        <end position="268"/>
    </location>
</feature>
<feature type="transmembrane region" description="Helical" evidence="1">
    <location>
        <begin position="195"/>
        <end position="217"/>
    </location>
</feature>
<dbReference type="Proteomes" id="UP000029482">
    <property type="component" value="Chromosome"/>
</dbReference>
<protein>
    <recommendedName>
        <fullName evidence="4">Integral membrane protein</fullName>
    </recommendedName>
</protein>
<feature type="transmembrane region" description="Helical" evidence="1">
    <location>
        <begin position="164"/>
        <end position="183"/>
    </location>
</feature>
<proteinExistence type="predicted"/>
<feature type="transmembrane region" description="Helical" evidence="1">
    <location>
        <begin position="132"/>
        <end position="152"/>
    </location>
</feature>
<evidence type="ECO:0000313" key="2">
    <source>
        <dbReference type="EMBL" id="AIR98702.1"/>
    </source>
</evidence>
<accession>A0A089X4A6</accession>
<dbReference type="STRING" id="1907.SGLAU_13560"/>
<feature type="transmembrane region" description="Helical" evidence="1">
    <location>
        <begin position="223"/>
        <end position="239"/>
    </location>
</feature>
<evidence type="ECO:0000313" key="3">
    <source>
        <dbReference type="Proteomes" id="UP000029482"/>
    </source>
</evidence>
<reference evidence="3" key="1">
    <citation type="journal article" date="2015" name="J. Biotechnol.">
        <title>Complete genome sequence of the actinobacterium Streptomyces glaucescens GLA.O (DSM 40922) consisting of a linear chromosome and one linear plasmid.</title>
        <authorList>
            <person name="Ortseifen V."/>
            <person name="Winkler A."/>
            <person name="Albersmeier A."/>
            <person name="Wendler S."/>
            <person name="Puhler A."/>
            <person name="Kalinowski J."/>
            <person name="Ruckert C."/>
        </authorList>
    </citation>
    <scope>NUCLEOTIDE SEQUENCE [LARGE SCALE GENOMIC DNA]</scope>
    <source>
        <strain evidence="3">DSM 40922 / GLA O</strain>
    </source>
</reference>
<dbReference type="EMBL" id="CP009438">
    <property type="protein sequence ID" value="AIR98702.1"/>
    <property type="molecule type" value="Genomic_DNA"/>
</dbReference>
<dbReference type="AlphaFoldDB" id="A0A089X4A6"/>
<dbReference type="KEGG" id="sgu:SGLAU_13560"/>
<dbReference type="eggNOG" id="ENOG5033F2A">
    <property type="taxonomic scope" value="Bacteria"/>
</dbReference>
<feature type="transmembrane region" description="Helical" evidence="1">
    <location>
        <begin position="317"/>
        <end position="333"/>
    </location>
</feature>